<comment type="caution">
    <text evidence="2">The sequence shown here is derived from an EMBL/GenBank/DDBJ whole genome shotgun (WGS) entry which is preliminary data.</text>
</comment>
<dbReference type="EMBL" id="JANVFS010000005">
    <property type="protein sequence ID" value="KAJ4491952.1"/>
    <property type="molecule type" value="Genomic_DNA"/>
</dbReference>
<sequence length="531" mass="57052">MFLHSLSTFALLTLLSLPLSAIASVAYCNNQDYESGALGESPYQSYNAAPFQPVQLNYALPTADCPSNSQVSGYFMISPLGSELHMTGGGYIMNPNGTMVYFSSGFGSVVILRGVFTYQGEDHLGIWVSDGSVPMPSGHGSGWNILLDRSYNTVATITTSGLSVGADLHELHVTSNNTAIITAFPTDEADLSAYGGSTTGYVLNPVAQEIDIATGEAIFTWKALDHVSPSECYAPFGTTSTGYGIATDPWDYFHMNSIQKNDDGTYLISSRHCHTLYLVNSAGEILWRMGGKNSNFTMNEGANFTWQHHARFRGSGQLSLFDNGATEWEQDIPYSQGLLLDYDESAMTVSLSSARAPYDRTNTVSQGSVELLSDGTSVVGWGAMPYFSGHDTAGNIIWSAQFAVASSGIASYRVFLNDWTGRPSTPPSHKVTSPFSGNITVYAWWNGATEVVSWELLGSRLLTPLKATSLSNASKTDFETTLVYSGSGYAYYQVAALNANGQVLKYSNFTALDGTTFGPADNQTVTAAPLS</sequence>
<protein>
    <submittedName>
        <fullName evidence="2">ASST-domain-containing protein</fullName>
    </submittedName>
</protein>
<evidence type="ECO:0000313" key="3">
    <source>
        <dbReference type="Proteomes" id="UP001150238"/>
    </source>
</evidence>
<dbReference type="PANTHER" id="PTHR35340">
    <property type="entry name" value="PQQ ENZYME REPEAT PROTEIN-RELATED"/>
    <property type="match status" value="1"/>
</dbReference>
<keyword evidence="1" id="KW-0732">Signal</keyword>
<dbReference type="InterPro" id="IPR053143">
    <property type="entry name" value="Arylsulfate_ST"/>
</dbReference>
<name>A0A9W9AXF7_9AGAR</name>
<reference evidence="2" key="2">
    <citation type="journal article" date="2023" name="Proc. Natl. Acad. Sci. U.S.A.">
        <title>A global phylogenomic analysis of the shiitake genus Lentinula.</title>
        <authorList>
            <person name="Sierra-Patev S."/>
            <person name="Min B."/>
            <person name="Naranjo-Ortiz M."/>
            <person name="Looney B."/>
            <person name="Konkel Z."/>
            <person name="Slot J.C."/>
            <person name="Sakamoto Y."/>
            <person name="Steenwyk J.L."/>
            <person name="Rokas A."/>
            <person name="Carro J."/>
            <person name="Camarero S."/>
            <person name="Ferreira P."/>
            <person name="Molpeceres G."/>
            <person name="Ruiz-Duenas F.J."/>
            <person name="Serrano A."/>
            <person name="Henrissat B."/>
            <person name="Drula E."/>
            <person name="Hughes K.W."/>
            <person name="Mata J.L."/>
            <person name="Ishikawa N.K."/>
            <person name="Vargas-Isla R."/>
            <person name="Ushijima S."/>
            <person name="Smith C.A."/>
            <person name="Donoghue J."/>
            <person name="Ahrendt S."/>
            <person name="Andreopoulos W."/>
            <person name="He G."/>
            <person name="LaButti K."/>
            <person name="Lipzen A."/>
            <person name="Ng V."/>
            <person name="Riley R."/>
            <person name="Sandor L."/>
            <person name="Barry K."/>
            <person name="Martinez A.T."/>
            <person name="Xiao Y."/>
            <person name="Gibbons J.G."/>
            <person name="Terashima K."/>
            <person name="Grigoriev I.V."/>
            <person name="Hibbett D."/>
        </authorList>
    </citation>
    <scope>NUCLEOTIDE SEQUENCE</scope>
    <source>
        <strain evidence="2">Sp2 HRB7682 ss15</strain>
    </source>
</reference>
<dbReference type="PANTHER" id="PTHR35340:SF5">
    <property type="entry name" value="ASST-DOMAIN-CONTAINING PROTEIN"/>
    <property type="match status" value="1"/>
</dbReference>
<gene>
    <name evidence="2" type="ORF">C8J55DRAFT_556236</name>
</gene>
<evidence type="ECO:0000313" key="2">
    <source>
        <dbReference type="EMBL" id="KAJ4491952.1"/>
    </source>
</evidence>
<feature type="signal peptide" evidence="1">
    <location>
        <begin position="1"/>
        <end position="23"/>
    </location>
</feature>
<evidence type="ECO:0000256" key="1">
    <source>
        <dbReference type="SAM" id="SignalP"/>
    </source>
</evidence>
<proteinExistence type="predicted"/>
<dbReference type="Proteomes" id="UP001150238">
    <property type="component" value="Unassembled WGS sequence"/>
</dbReference>
<feature type="chain" id="PRO_5040810932" evidence="1">
    <location>
        <begin position="24"/>
        <end position="531"/>
    </location>
</feature>
<organism evidence="2 3">
    <name type="scientific">Lentinula lateritia</name>
    <dbReference type="NCBI Taxonomy" id="40482"/>
    <lineage>
        <taxon>Eukaryota</taxon>
        <taxon>Fungi</taxon>
        <taxon>Dikarya</taxon>
        <taxon>Basidiomycota</taxon>
        <taxon>Agaricomycotina</taxon>
        <taxon>Agaricomycetes</taxon>
        <taxon>Agaricomycetidae</taxon>
        <taxon>Agaricales</taxon>
        <taxon>Marasmiineae</taxon>
        <taxon>Omphalotaceae</taxon>
        <taxon>Lentinula</taxon>
    </lineage>
</organism>
<accession>A0A9W9AXF7</accession>
<dbReference type="Pfam" id="PF14269">
    <property type="entry name" value="Arylsulfotran_2"/>
    <property type="match status" value="1"/>
</dbReference>
<reference evidence="2" key="1">
    <citation type="submission" date="2022-08" db="EMBL/GenBank/DDBJ databases">
        <authorList>
            <consortium name="DOE Joint Genome Institute"/>
            <person name="Min B."/>
            <person name="Riley R."/>
            <person name="Sierra-Patev S."/>
            <person name="Naranjo-Ortiz M."/>
            <person name="Looney B."/>
            <person name="Konkel Z."/>
            <person name="Slot J.C."/>
            <person name="Sakamoto Y."/>
            <person name="Steenwyk J.L."/>
            <person name="Rokas A."/>
            <person name="Carro J."/>
            <person name="Camarero S."/>
            <person name="Ferreira P."/>
            <person name="Molpeceres G."/>
            <person name="Ruiz-Duenas F.J."/>
            <person name="Serrano A."/>
            <person name="Henrissat B."/>
            <person name="Drula E."/>
            <person name="Hughes K.W."/>
            <person name="Mata J.L."/>
            <person name="Ishikawa N.K."/>
            <person name="Vargas-Isla R."/>
            <person name="Ushijima S."/>
            <person name="Smith C.A."/>
            <person name="Ahrendt S."/>
            <person name="Andreopoulos W."/>
            <person name="He G."/>
            <person name="Labutti K."/>
            <person name="Lipzen A."/>
            <person name="Ng V."/>
            <person name="Sandor L."/>
            <person name="Barry K."/>
            <person name="Martinez A.T."/>
            <person name="Xiao Y."/>
            <person name="Gibbons J.G."/>
            <person name="Terashima K."/>
            <person name="Hibbett D.S."/>
            <person name="Grigoriev I.V."/>
        </authorList>
    </citation>
    <scope>NUCLEOTIDE SEQUENCE</scope>
    <source>
        <strain evidence="2">Sp2 HRB7682 ss15</strain>
    </source>
</reference>
<dbReference type="AlphaFoldDB" id="A0A9W9AXF7"/>
<dbReference type="InterPro" id="IPR039535">
    <property type="entry name" value="ASST-like"/>
</dbReference>